<dbReference type="PANTHER" id="PTHR24567:SF74">
    <property type="entry name" value="HTH-TYPE TRANSCRIPTIONAL REGULATOR ARCR"/>
    <property type="match status" value="1"/>
</dbReference>
<evidence type="ECO:0000256" key="2">
    <source>
        <dbReference type="ARBA" id="ARBA00023125"/>
    </source>
</evidence>
<gene>
    <name evidence="5" type="ORF">PI95_026800</name>
</gene>
<dbReference type="InterPro" id="IPR018490">
    <property type="entry name" value="cNMP-bd_dom_sf"/>
</dbReference>
<comment type="caution">
    <text evidence="5">The sequence shown here is derived from an EMBL/GenBank/DDBJ whole genome shotgun (WGS) entry which is preliminary data.</text>
</comment>
<dbReference type="InterPro" id="IPR036388">
    <property type="entry name" value="WH-like_DNA-bd_sf"/>
</dbReference>
<dbReference type="SMART" id="SM00100">
    <property type="entry name" value="cNMP"/>
    <property type="match status" value="1"/>
</dbReference>
<dbReference type="InterPro" id="IPR000595">
    <property type="entry name" value="cNMP-bd_dom"/>
</dbReference>
<dbReference type="Gene3D" id="1.10.10.10">
    <property type="entry name" value="Winged helix-like DNA-binding domain superfamily/Winged helix DNA-binding domain"/>
    <property type="match status" value="1"/>
</dbReference>
<keyword evidence="1" id="KW-0805">Transcription regulation</keyword>
<keyword evidence="2" id="KW-0238">DNA-binding</keyword>
<feature type="domain" description="HTH crp-type" evidence="4">
    <location>
        <begin position="139"/>
        <end position="205"/>
    </location>
</feature>
<dbReference type="PROSITE" id="PS51063">
    <property type="entry name" value="HTH_CRP_2"/>
    <property type="match status" value="1"/>
</dbReference>
<dbReference type="EMBL" id="JTCM02000093">
    <property type="protein sequence ID" value="NEU76063.1"/>
    <property type="molecule type" value="Genomic_DNA"/>
</dbReference>
<dbReference type="SUPFAM" id="SSF51206">
    <property type="entry name" value="cAMP-binding domain-like"/>
    <property type="match status" value="1"/>
</dbReference>
<name>A0A846HG23_9CYAN</name>
<dbReference type="RefSeq" id="WP_039747581.1">
    <property type="nucleotide sequence ID" value="NZ_JTCM02000093.1"/>
</dbReference>
<evidence type="ECO:0000313" key="6">
    <source>
        <dbReference type="Proteomes" id="UP000031549"/>
    </source>
</evidence>
<dbReference type="SUPFAM" id="SSF46785">
    <property type="entry name" value="Winged helix' DNA-binding domain"/>
    <property type="match status" value="1"/>
</dbReference>
<accession>A0A846HG23</accession>
<proteinExistence type="predicted"/>
<dbReference type="Proteomes" id="UP000031549">
    <property type="component" value="Unassembled WGS sequence"/>
</dbReference>
<keyword evidence="6" id="KW-1185">Reference proteome</keyword>
<evidence type="ECO:0000256" key="1">
    <source>
        <dbReference type="ARBA" id="ARBA00023015"/>
    </source>
</evidence>
<dbReference type="PANTHER" id="PTHR24567">
    <property type="entry name" value="CRP FAMILY TRANSCRIPTIONAL REGULATORY PROTEIN"/>
    <property type="match status" value="1"/>
</dbReference>
<protein>
    <submittedName>
        <fullName evidence="5">Crp/Fnr family transcriptional regulator</fullName>
    </submittedName>
</protein>
<dbReference type="GO" id="GO:0003677">
    <property type="term" value="F:DNA binding"/>
    <property type="evidence" value="ECO:0007669"/>
    <property type="project" value="UniProtKB-KW"/>
</dbReference>
<dbReference type="AlphaFoldDB" id="A0A846HG23"/>
<sequence length="229" mass="25921">MENRLLAALPLEELDRIIAYMEFVSLDFKQYLYERNQPIEYVYFPTHGVGSMVTVMENGMAVEVATVGNEGMVGLPVFLGANSIPGECYIQVPGDGWRMRVDLFRAHVTPVSPLHQLLQRYTQALFNQIAQSAACNRLHSIEERLSRWLLMTADRVETETFPLTQEFLAQMLGVNRSTVSLAASTLQRAGLMTYVRGQVTIVDRSGLEATSCECYRIVQQEFERLFNGK</sequence>
<dbReference type="InterPro" id="IPR014710">
    <property type="entry name" value="RmlC-like_jellyroll"/>
</dbReference>
<dbReference type="Pfam" id="PF13545">
    <property type="entry name" value="HTH_Crp_2"/>
    <property type="match status" value="1"/>
</dbReference>
<keyword evidence="3" id="KW-0804">Transcription</keyword>
<reference evidence="5 6" key="1">
    <citation type="journal article" date="2015" name="Genome Announc.">
        <title>Draft Genome Sequence of Cyanobacterium Hassallia byssoidea Strain VB512170, Isolated from Monuments in India.</title>
        <authorList>
            <person name="Singh D."/>
            <person name="Chandrababunaidu M.M."/>
            <person name="Panda A."/>
            <person name="Sen D."/>
            <person name="Bhattacharyya S."/>
            <person name="Adhikary S.P."/>
            <person name="Tripathy S."/>
        </authorList>
    </citation>
    <scope>NUCLEOTIDE SEQUENCE [LARGE SCALE GENOMIC DNA]</scope>
    <source>
        <strain evidence="5 6">VB512170</strain>
    </source>
</reference>
<dbReference type="InterPro" id="IPR036390">
    <property type="entry name" value="WH_DNA-bd_sf"/>
</dbReference>
<dbReference type="Gene3D" id="2.60.120.10">
    <property type="entry name" value="Jelly Rolls"/>
    <property type="match status" value="1"/>
</dbReference>
<dbReference type="InterPro" id="IPR012318">
    <property type="entry name" value="HTH_CRP"/>
</dbReference>
<evidence type="ECO:0000313" key="5">
    <source>
        <dbReference type="EMBL" id="NEU76063.1"/>
    </source>
</evidence>
<organism evidence="5 6">
    <name type="scientific">Hassallia byssoidea VB512170</name>
    <dbReference type="NCBI Taxonomy" id="1304833"/>
    <lineage>
        <taxon>Bacteria</taxon>
        <taxon>Bacillati</taxon>
        <taxon>Cyanobacteriota</taxon>
        <taxon>Cyanophyceae</taxon>
        <taxon>Nostocales</taxon>
        <taxon>Tolypothrichaceae</taxon>
        <taxon>Hassallia</taxon>
    </lineage>
</organism>
<dbReference type="GO" id="GO:0005829">
    <property type="term" value="C:cytosol"/>
    <property type="evidence" value="ECO:0007669"/>
    <property type="project" value="TreeGrafter"/>
</dbReference>
<dbReference type="InterPro" id="IPR050397">
    <property type="entry name" value="Env_Response_Regulators"/>
</dbReference>
<evidence type="ECO:0000259" key="4">
    <source>
        <dbReference type="PROSITE" id="PS51063"/>
    </source>
</evidence>
<dbReference type="GO" id="GO:0003700">
    <property type="term" value="F:DNA-binding transcription factor activity"/>
    <property type="evidence" value="ECO:0007669"/>
    <property type="project" value="TreeGrafter"/>
</dbReference>
<evidence type="ECO:0000256" key="3">
    <source>
        <dbReference type="ARBA" id="ARBA00023163"/>
    </source>
</evidence>